<feature type="compositionally biased region" description="Basic and acidic residues" evidence="1">
    <location>
        <begin position="272"/>
        <end position="300"/>
    </location>
</feature>
<sequence length="380" mass="42403">MFGHRNGYIPLDPDSDIVHEEEDRQREAHMPICDCSNCQPEEAEALWLAQASLTNDNFDSALKMGEDELFELINSLPDPPAPPVKDMRNIPMLCGTDDPIVECPTLSRLVSLWDQAFTEFWHSQFTHPCHLGPDNHFGRDLGWDLAKNVDLFLQPEDLGVVLASESIPGQFTCLFNAFLQWKEHPNAASTVVKAAERRKAAARPPSKPIQSVEGARIAQTRAEANKIATKEAKLVEKQREAQAKAAEKVAAAEQKAQAKLDADLRRLALKETAQNERARKRELAKQERAEVRAAKKEAAAAHKKQPNTAPAGKIGGVTVPRRPLSQRAKRGAVELPYSSPNKKTDNRRGQHGYFLWTTVQSRHMYQYSDLFHSSPGNSPL</sequence>
<reference evidence="3" key="1">
    <citation type="journal article" date="2011" name="Proc. Natl. Acad. Sci. U.S.A.">
        <title>Obligate biotrophy features unraveled by the genomic analysis of rust fungi.</title>
        <authorList>
            <person name="Duplessis S."/>
            <person name="Cuomo C.A."/>
            <person name="Lin Y.-C."/>
            <person name="Aerts A."/>
            <person name="Tisserant E."/>
            <person name="Veneault-Fourrey C."/>
            <person name="Joly D.L."/>
            <person name="Hacquard S."/>
            <person name="Amselem J."/>
            <person name="Cantarel B.L."/>
            <person name="Chiu R."/>
            <person name="Coutinho P.M."/>
            <person name="Feau N."/>
            <person name="Field M."/>
            <person name="Frey P."/>
            <person name="Gelhaye E."/>
            <person name="Goldberg J."/>
            <person name="Grabherr M.G."/>
            <person name="Kodira C.D."/>
            <person name="Kohler A."/>
            <person name="Kuees U."/>
            <person name="Lindquist E.A."/>
            <person name="Lucas S.M."/>
            <person name="Mago R."/>
            <person name="Mauceli E."/>
            <person name="Morin E."/>
            <person name="Murat C."/>
            <person name="Pangilinan J.L."/>
            <person name="Park R."/>
            <person name="Pearson M."/>
            <person name="Quesneville H."/>
            <person name="Rouhier N."/>
            <person name="Sakthikumar S."/>
            <person name="Salamov A.A."/>
            <person name="Schmutz J."/>
            <person name="Selles B."/>
            <person name="Shapiro H."/>
            <person name="Tanguay P."/>
            <person name="Tuskan G.A."/>
            <person name="Henrissat B."/>
            <person name="Van de Peer Y."/>
            <person name="Rouze P."/>
            <person name="Ellis J.G."/>
            <person name="Dodds P.N."/>
            <person name="Schein J.E."/>
            <person name="Zhong S."/>
            <person name="Hamelin R.C."/>
            <person name="Grigoriev I.V."/>
            <person name="Szabo L.J."/>
            <person name="Martin F."/>
        </authorList>
    </citation>
    <scope>NUCLEOTIDE SEQUENCE [LARGE SCALE GENOMIC DNA]</scope>
    <source>
        <strain evidence="3">98AG31 / pathotype 3-4-7</strain>
    </source>
</reference>
<dbReference type="InParanoid" id="F4RDX6"/>
<evidence type="ECO:0000313" key="2">
    <source>
        <dbReference type="EMBL" id="EGG09533.1"/>
    </source>
</evidence>
<dbReference type="RefSeq" id="XP_007407260.1">
    <property type="nucleotide sequence ID" value="XM_007407198.1"/>
</dbReference>
<dbReference type="EMBL" id="GL883097">
    <property type="protein sequence ID" value="EGG09533.1"/>
    <property type="molecule type" value="Genomic_DNA"/>
</dbReference>
<evidence type="ECO:0000313" key="3">
    <source>
        <dbReference type="Proteomes" id="UP000001072"/>
    </source>
</evidence>
<dbReference type="VEuPathDB" id="FungiDB:MELLADRAFT_61188"/>
<accession>F4RDX6</accession>
<keyword evidence="3" id="KW-1185">Reference proteome</keyword>
<dbReference type="Proteomes" id="UP000001072">
    <property type="component" value="Unassembled WGS sequence"/>
</dbReference>
<protein>
    <submittedName>
        <fullName evidence="2">Uncharacterized protein</fullName>
    </submittedName>
</protein>
<dbReference type="AlphaFoldDB" id="F4RDX6"/>
<organism evidence="3">
    <name type="scientific">Melampsora larici-populina (strain 98AG31 / pathotype 3-4-7)</name>
    <name type="common">Poplar leaf rust fungus</name>
    <dbReference type="NCBI Taxonomy" id="747676"/>
    <lineage>
        <taxon>Eukaryota</taxon>
        <taxon>Fungi</taxon>
        <taxon>Dikarya</taxon>
        <taxon>Basidiomycota</taxon>
        <taxon>Pucciniomycotina</taxon>
        <taxon>Pucciniomycetes</taxon>
        <taxon>Pucciniales</taxon>
        <taxon>Melampsoraceae</taxon>
        <taxon>Melampsora</taxon>
    </lineage>
</organism>
<dbReference type="GeneID" id="18929692"/>
<feature type="region of interest" description="Disordered" evidence="1">
    <location>
        <begin position="272"/>
        <end position="349"/>
    </location>
</feature>
<proteinExistence type="predicted"/>
<name>F4RDX6_MELLP</name>
<gene>
    <name evidence="2" type="ORF">MELLADRAFT_61188</name>
</gene>
<dbReference type="HOGENOM" id="CLU_727760_0_0_1"/>
<evidence type="ECO:0000256" key="1">
    <source>
        <dbReference type="SAM" id="MobiDB-lite"/>
    </source>
</evidence>
<dbReference type="KEGG" id="mlr:MELLADRAFT_61188"/>